<sequence>MIRKSEIQGFEIPGQLERLKVRLFADDTSVFLSEFDDYADLETILNTWCKAAKAAFNIKKTEIIPVGSVAFREDFVNEYKEHGKWGNYPQNVRVADEGSAVRILGGFFGNGIDDCDIWAPTIGKVASALDRWGRGHTTFEAKRHAAQFTSAGMTQFLAEVQGMPDRVVQRLNALTRRFFWKGNDHPTVSMDQLYQPLAKGVPVRTKTNMGLLCRRPFRALHARLDEAPR</sequence>
<evidence type="ECO:0000313" key="2">
    <source>
        <dbReference type="Proteomes" id="UP000320762"/>
    </source>
</evidence>
<protein>
    <recommendedName>
        <fullName evidence="3">Reverse transcriptase domain-containing protein</fullName>
    </recommendedName>
</protein>
<evidence type="ECO:0008006" key="3">
    <source>
        <dbReference type="Google" id="ProtNLM"/>
    </source>
</evidence>
<dbReference type="OrthoDB" id="2205812at2759"/>
<organism evidence="1 2">
    <name type="scientific">Schizophyllum amplum</name>
    <dbReference type="NCBI Taxonomy" id="97359"/>
    <lineage>
        <taxon>Eukaryota</taxon>
        <taxon>Fungi</taxon>
        <taxon>Dikarya</taxon>
        <taxon>Basidiomycota</taxon>
        <taxon>Agaricomycotina</taxon>
        <taxon>Agaricomycetes</taxon>
        <taxon>Agaricomycetidae</taxon>
        <taxon>Agaricales</taxon>
        <taxon>Schizophyllaceae</taxon>
        <taxon>Schizophyllum</taxon>
    </lineage>
</organism>
<name>A0A550CWH9_9AGAR</name>
<dbReference type="STRING" id="97359.A0A550CWH9"/>
<keyword evidence="2" id="KW-1185">Reference proteome</keyword>
<proteinExistence type="predicted"/>
<evidence type="ECO:0000313" key="1">
    <source>
        <dbReference type="EMBL" id="TRM69147.1"/>
    </source>
</evidence>
<accession>A0A550CWH9</accession>
<comment type="caution">
    <text evidence="1">The sequence shown here is derived from an EMBL/GenBank/DDBJ whole genome shotgun (WGS) entry which is preliminary data.</text>
</comment>
<gene>
    <name evidence="1" type="ORF">BD626DRAFT_543990</name>
</gene>
<reference evidence="1 2" key="1">
    <citation type="journal article" date="2019" name="New Phytol.">
        <title>Comparative genomics reveals unique wood-decay strategies and fruiting body development in the Schizophyllaceae.</title>
        <authorList>
            <person name="Almasi E."/>
            <person name="Sahu N."/>
            <person name="Krizsan K."/>
            <person name="Balint B."/>
            <person name="Kovacs G.M."/>
            <person name="Kiss B."/>
            <person name="Cseklye J."/>
            <person name="Drula E."/>
            <person name="Henrissat B."/>
            <person name="Nagy I."/>
            <person name="Chovatia M."/>
            <person name="Adam C."/>
            <person name="LaButti K."/>
            <person name="Lipzen A."/>
            <person name="Riley R."/>
            <person name="Grigoriev I.V."/>
            <person name="Nagy L.G."/>
        </authorList>
    </citation>
    <scope>NUCLEOTIDE SEQUENCE [LARGE SCALE GENOMIC DNA]</scope>
    <source>
        <strain evidence="1 2">NL-1724</strain>
    </source>
</reference>
<dbReference type="AlphaFoldDB" id="A0A550CWH9"/>
<dbReference type="EMBL" id="VDMD01000001">
    <property type="protein sequence ID" value="TRM69147.1"/>
    <property type="molecule type" value="Genomic_DNA"/>
</dbReference>
<dbReference type="Proteomes" id="UP000320762">
    <property type="component" value="Unassembled WGS sequence"/>
</dbReference>